<evidence type="ECO:0000313" key="2">
    <source>
        <dbReference type="Proteomes" id="UP000189670"/>
    </source>
</evidence>
<dbReference type="EMBL" id="ATBP01000276">
    <property type="protein sequence ID" value="ETR71385.1"/>
    <property type="molecule type" value="Genomic_DNA"/>
</dbReference>
<evidence type="ECO:0008006" key="3">
    <source>
        <dbReference type="Google" id="ProtNLM"/>
    </source>
</evidence>
<evidence type="ECO:0000313" key="1">
    <source>
        <dbReference type="EMBL" id="ETR71385.1"/>
    </source>
</evidence>
<dbReference type="Proteomes" id="UP000189670">
    <property type="component" value="Unassembled WGS sequence"/>
</dbReference>
<sequence>MLTIENNFKQVIDFIARETGISLPAANHQMVRRFVSERLQTLKKDINTYLVYVRQNKEEYDLFLDAVTINETYFLEKKNSLR</sequence>
<comment type="caution">
    <text evidence="1">The sequence shown here is derived from an EMBL/GenBank/DDBJ whole genome shotgun (WGS) entry which is preliminary data.</text>
</comment>
<proteinExistence type="predicted"/>
<dbReference type="InterPro" id="IPR036804">
    <property type="entry name" value="CheR_N_sf"/>
</dbReference>
<dbReference type="Gene3D" id="1.10.155.10">
    <property type="entry name" value="Chemotaxis receptor methyltransferase CheR, N-terminal domain"/>
    <property type="match status" value="1"/>
</dbReference>
<dbReference type="AlphaFoldDB" id="A0A1V1P9L8"/>
<name>A0A1V1P9L8_9BACT</name>
<dbReference type="SUPFAM" id="SSF47757">
    <property type="entry name" value="Chemotaxis receptor methyltransferase CheR, N-terminal domain"/>
    <property type="match status" value="1"/>
</dbReference>
<gene>
    <name evidence="1" type="ORF">OMM_08162</name>
</gene>
<reference evidence="2" key="1">
    <citation type="submission" date="2012-11" db="EMBL/GenBank/DDBJ databases">
        <authorList>
            <person name="Lucero-Rivera Y.E."/>
            <person name="Tovar-Ramirez D."/>
        </authorList>
    </citation>
    <scope>NUCLEOTIDE SEQUENCE [LARGE SCALE GENOMIC DNA]</scope>
    <source>
        <strain evidence="2">Araruama</strain>
    </source>
</reference>
<accession>A0A1V1P9L8</accession>
<organism evidence="1 2">
    <name type="scientific">Candidatus Magnetoglobus multicellularis str. Araruama</name>
    <dbReference type="NCBI Taxonomy" id="890399"/>
    <lineage>
        <taxon>Bacteria</taxon>
        <taxon>Pseudomonadati</taxon>
        <taxon>Thermodesulfobacteriota</taxon>
        <taxon>Desulfobacteria</taxon>
        <taxon>Desulfobacterales</taxon>
        <taxon>Desulfobacteraceae</taxon>
        <taxon>Candidatus Magnetoglobus</taxon>
    </lineage>
</organism>
<protein>
    <recommendedName>
        <fullName evidence="3">Protein-glutamate O-methyltransferase</fullName>
    </recommendedName>
</protein>